<sequence>MYGSQHVLSVIDYFAPFLSVFAFLLGVAIFTLTVVKYIYSKNDTNKLNAHSLTSFRGKPVSMLATTDTQTQEKSAV</sequence>
<keyword evidence="1" id="KW-1133">Transmembrane helix</keyword>
<dbReference type="AlphaFoldDB" id="A0A0N4ZTH6"/>
<keyword evidence="1" id="KW-0812">Transmembrane</keyword>
<keyword evidence="2" id="KW-1185">Reference proteome</keyword>
<evidence type="ECO:0000256" key="1">
    <source>
        <dbReference type="SAM" id="Phobius"/>
    </source>
</evidence>
<feature type="transmembrane region" description="Helical" evidence="1">
    <location>
        <begin position="13"/>
        <end position="39"/>
    </location>
</feature>
<reference evidence="3" key="1">
    <citation type="submission" date="2017-02" db="UniProtKB">
        <authorList>
            <consortium name="WormBaseParasite"/>
        </authorList>
    </citation>
    <scope>IDENTIFICATION</scope>
</reference>
<dbReference type="WBParaSite" id="PTRK_0001180450.1">
    <property type="protein sequence ID" value="PTRK_0001180450.1"/>
    <property type="gene ID" value="PTRK_0001180450"/>
</dbReference>
<name>A0A0N4ZTH6_PARTI</name>
<evidence type="ECO:0000313" key="2">
    <source>
        <dbReference type="Proteomes" id="UP000038045"/>
    </source>
</evidence>
<organism evidence="2 3">
    <name type="scientific">Parastrongyloides trichosuri</name>
    <name type="common">Possum-specific nematode worm</name>
    <dbReference type="NCBI Taxonomy" id="131310"/>
    <lineage>
        <taxon>Eukaryota</taxon>
        <taxon>Metazoa</taxon>
        <taxon>Ecdysozoa</taxon>
        <taxon>Nematoda</taxon>
        <taxon>Chromadorea</taxon>
        <taxon>Rhabditida</taxon>
        <taxon>Tylenchina</taxon>
        <taxon>Panagrolaimomorpha</taxon>
        <taxon>Strongyloidoidea</taxon>
        <taxon>Strongyloididae</taxon>
        <taxon>Parastrongyloides</taxon>
    </lineage>
</organism>
<dbReference type="Proteomes" id="UP000038045">
    <property type="component" value="Unplaced"/>
</dbReference>
<evidence type="ECO:0000313" key="3">
    <source>
        <dbReference type="WBParaSite" id="PTRK_0001180450.1"/>
    </source>
</evidence>
<keyword evidence="1" id="KW-0472">Membrane</keyword>
<accession>A0A0N4ZTH6</accession>
<protein>
    <submittedName>
        <fullName evidence="3">DUF3149 domain-containing protein</fullName>
    </submittedName>
</protein>
<proteinExistence type="predicted"/>